<dbReference type="EMBL" id="PVNL01000120">
    <property type="protein sequence ID" value="PRP99592.1"/>
    <property type="molecule type" value="Genomic_DNA"/>
</dbReference>
<dbReference type="RefSeq" id="WP_106093087.1">
    <property type="nucleotide sequence ID" value="NZ_PVNL01000120.1"/>
</dbReference>
<name>A0A2S9Y3C2_9BACT</name>
<evidence type="ECO:0000256" key="1">
    <source>
        <dbReference type="SAM" id="SignalP"/>
    </source>
</evidence>
<feature type="chain" id="PRO_5015692133" description="Lipoprotein" evidence="1">
    <location>
        <begin position="21"/>
        <end position="374"/>
    </location>
</feature>
<gene>
    <name evidence="2" type="ORF">ENSA7_62300</name>
</gene>
<organism evidence="2 3">
    <name type="scientific">Enhygromyxa salina</name>
    <dbReference type="NCBI Taxonomy" id="215803"/>
    <lineage>
        <taxon>Bacteria</taxon>
        <taxon>Pseudomonadati</taxon>
        <taxon>Myxococcota</taxon>
        <taxon>Polyangia</taxon>
        <taxon>Nannocystales</taxon>
        <taxon>Nannocystaceae</taxon>
        <taxon>Enhygromyxa</taxon>
    </lineage>
</organism>
<feature type="signal peptide" evidence="1">
    <location>
        <begin position="1"/>
        <end position="20"/>
    </location>
</feature>
<keyword evidence="1" id="KW-0732">Signal</keyword>
<dbReference type="PROSITE" id="PS51257">
    <property type="entry name" value="PROKAR_LIPOPROTEIN"/>
    <property type="match status" value="1"/>
</dbReference>
<dbReference type="AlphaFoldDB" id="A0A2S9Y3C2"/>
<proteinExistence type="predicted"/>
<evidence type="ECO:0008006" key="4">
    <source>
        <dbReference type="Google" id="ProtNLM"/>
    </source>
</evidence>
<sequence>MTRARAIVGLAVICPLLAAAAGCEFQVPAATYIHQTKLISVEAEVVELGPLNPGRVGLPNPAPIAEPMPHDRFSFEAVVVDPDGRQLPASEIESIWFQCGVHPCRVTNSATGSPVASYQRRCDEIEPDPSVEQGPLSMDDQCRIGEGDARFEFVLPELGPTMADHRMANYYGVIGWNGRRAEDCWSARLALDELLDDCAFITRTVKIGPSWWMLAYASEVLNFQTQIPFWQIPIAVYGQAANRTPSARVEVWIDRALAGTHPDADSFTVEPGSRIHLEPIYDEFEQFGQTYFRAQFDPEYQKFWFQPTVELLLEIPYTTNAIHSTSPSDVTTLLPPLDFVVDENAGAGRSTIFLILQDDRFGERVVRLDFEVKP</sequence>
<accession>A0A2S9Y3C2</accession>
<evidence type="ECO:0000313" key="3">
    <source>
        <dbReference type="Proteomes" id="UP000238823"/>
    </source>
</evidence>
<comment type="caution">
    <text evidence="2">The sequence shown here is derived from an EMBL/GenBank/DDBJ whole genome shotgun (WGS) entry which is preliminary data.</text>
</comment>
<reference evidence="2 3" key="1">
    <citation type="submission" date="2018-03" db="EMBL/GenBank/DDBJ databases">
        <title>Draft Genome Sequences of the Obligatory Marine Myxobacteria Enhygromyxa salina SWB007.</title>
        <authorList>
            <person name="Poehlein A."/>
            <person name="Moghaddam J.A."/>
            <person name="Harms H."/>
            <person name="Alanjari M."/>
            <person name="Koenig G.M."/>
            <person name="Daniel R."/>
            <person name="Schaeberle T.F."/>
        </authorList>
    </citation>
    <scope>NUCLEOTIDE SEQUENCE [LARGE SCALE GENOMIC DNA]</scope>
    <source>
        <strain evidence="2 3">SWB007</strain>
    </source>
</reference>
<dbReference type="Proteomes" id="UP000238823">
    <property type="component" value="Unassembled WGS sequence"/>
</dbReference>
<evidence type="ECO:0000313" key="2">
    <source>
        <dbReference type="EMBL" id="PRP99592.1"/>
    </source>
</evidence>
<protein>
    <recommendedName>
        <fullName evidence="4">Lipoprotein</fullName>
    </recommendedName>
</protein>